<reference evidence="3" key="1">
    <citation type="journal article" date="2023" name="G3 (Bethesda)">
        <title>Whole genome assemblies of Zophobas morio and Tenebrio molitor.</title>
        <authorList>
            <person name="Kaur S."/>
            <person name="Stinson S.A."/>
            <person name="diCenzo G.C."/>
        </authorList>
    </citation>
    <scope>NUCLEOTIDE SEQUENCE</scope>
    <source>
        <strain evidence="3">QUZm001</strain>
    </source>
</reference>
<dbReference type="Pfam" id="PF03359">
    <property type="entry name" value="GKAP"/>
    <property type="match status" value="1"/>
</dbReference>
<evidence type="ECO:0000313" key="4">
    <source>
        <dbReference type="Proteomes" id="UP001168821"/>
    </source>
</evidence>
<dbReference type="GO" id="GO:0005634">
    <property type="term" value="C:nucleus"/>
    <property type="evidence" value="ECO:0007669"/>
    <property type="project" value="TreeGrafter"/>
</dbReference>
<dbReference type="PANTHER" id="PTHR12353:SF1">
    <property type="entry name" value="DISKS LARGE-ASSOCIATED PROTEIN 5"/>
    <property type="match status" value="1"/>
</dbReference>
<proteinExistence type="inferred from homology"/>
<dbReference type="GO" id="GO:0051642">
    <property type="term" value="P:centrosome localization"/>
    <property type="evidence" value="ECO:0007669"/>
    <property type="project" value="TreeGrafter"/>
</dbReference>
<dbReference type="GO" id="GO:0005737">
    <property type="term" value="C:cytoplasm"/>
    <property type="evidence" value="ECO:0007669"/>
    <property type="project" value="TreeGrafter"/>
</dbReference>
<dbReference type="GO" id="GO:0008017">
    <property type="term" value="F:microtubule binding"/>
    <property type="evidence" value="ECO:0007669"/>
    <property type="project" value="TreeGrafter"/>
</dbReference>
<dbReference type="GO" id="GO:0051382">
    <property type="term" value="P:kinetochore assembly"/>
    <property type="evidence" value="ECO:0007669"/>
    <property type="project" value="TreeGrafter"/>
</dbReference>
<evidence type="ECO:0000256" key="2">
    <source>
        <dbReference type="SAM" id="MobiDB-lite"/>
    </source>
</evidence>
<comment type="similarity">
    <text evidence="1">Belongs to the SAPAP family.</text>
</comment>
<feature type="region of interest" description="Disordered" evidence="2">
    <location>
        <begin position="503"/>
        <end position="522"/>
    </location>
</feature>
<organism evidence="3 4">
    <name type="scientific">Zophobas morio</name>
    <dbReference type="NCBI Taxonomy" id="2755281"/>
    <lineage>
        <taxon>Eukaryota</taxon>
        <taxon>Metazoa</taxon>
        <taxon>Ecdysozoa</taxon>
        <taxon>Arthropoda</taxon>
        <taxon>Hexapoda</taxon>
        <taxon>Insecta</taxon>
        <taxon>Pterygota</taxon>
        <taxon>Neoptera</taxon>
        <taxon>Endopterygota</taxon>
        <taxon>Coleoptera</taxon>
        <taxon>Polyphaga</taxon>
        <taxon>Cucujiformia</taxon>
        <taxon>Tenebrionidae</taxon>
        <taxon>Zophobas</taxon>
    </lineage>
</organism>
<dbReference type="EMBL" id="JALNTZ010000008">
    <property type="protein sequence ID" value="KAJ3643303.1"/>
    <property type="molecule type" value="Genomic_DNA"/>
</dbReference>
<dbReference type="GO" id="GO:0007346">
    <property type="term" value="P:regulation of mitotic cell cycle"/>
    <property type="evidence" value="ECO:0007669"/>
    <property type="project" value="TreeGrafter"/>
</dbReference>
<dbReference type="GO" id="GO:0023052">
    <property type="term" value="P:signaling"/>
    <property type="evidence" value="ECO:0007669"/>
    <property type="project" value="InterPro"/>
</dbReference>
<dbReference type="GO" id="GO:0007052">
    <property type="term" value="P:mitotic spindle organization"/>
    <property type="evidence" value="ECO:0007669"/>
    <property type="project" value="TreeGrafter"/>
</dbReference>
<name>A0AA38HSR5_9CUCU</name>
<accession>A0AA38HSR5</accession>
<dbReference type="Proteomes" id="UP001168821">
    <property type="component" value="Unassembled WGS sequence"/>
</dbReference>
<feature type="region of interest" description="Disordered" evidence="2">
    <location>
        <begin position="135"/>
        <end position="253"/>
    </location>
</feature>
<protein>
    <recommendedName>
        <fullName evidence="5">Disks large-associated protein 5</fullName>
    </recommendedName>
</protein>
<evidence type="ECO:0008006" key="5">
    <source>
        <dbReference type="Google" id="ProtNLM"/>
    </source>
</evidence>
<evidence type="ECO:0000313" key="3">
    <source>
        <dbReference type="EMBL" id="KAJ3643303.1"/>
    </source>
</evidence>
<feature type="compositionally biased region" description="Basic and acidic residues" evidence="2">
    <location>
        <begin position="212"/>
        <end position="225"/>
    </location>
</feature>
<feature type="region of interest" description="Disordered" evidence="2">
    <location>
        <begin position="441"/>
        <end position="469"/>
    </location>
</feature>
<comment type="caution">
    <text evidence="3">The sequence shown here is derived from an EMBL/GenBank/DDBJ whole genome shotgun (WGS) entry which is preliminary data.</text>
</comment>
<evidence type="ECO:0000256" key="1">
    <source>
        <dbReference type="ARBA" id="ARBA00008839"/>
    </source>
</evidence>
<sequence length="560" mass="64240">MEDLSEFLKKHYCGLYKKKQDKFETVTKRVVKMNEQRKTHRHEELFGKRKIPLNMSPIFTPEGNREKIVKRQPQQETQPKATNKRIEMLVKWKAEKEKRKMAEKSNLKPVFKVSRVVTNVGLPNLENVNKEIKGKPFKSKFAPPNHQFKPPANIKPIHFNNSVNKSTRVEKNKTDLPQTQHRMTTRSKTRKGGEQVQPIEAKKTVPKTKLKQKAEKKNNKEKRNDSLLSPDFPGEKQSLSESDDVKTPKKTASPATVYVSPFVTVSRGKDSARKEYEARKSRKSFTLKEDSAQCTSPKAGAAYFMNILNKQIIRLTGLMDKWAQYKEEENVPEEAHSIIDVTIGQTNLLLTKKFMQFRGLIETCQQSNSETPVTCEDLHGFWDMMYIQVENLDKRYENLDNLKVNNWQEIVPEVKKVAKKKGRPVKNAKASAGLRAAIQAARRKKAAESENDQEATVEKTPNNRKSGSRLMMVKTDEKNRRKSSPGLMMMKVAQYAKGVETPGKSILKTDGRKSAKSHSKSVLFEDEIEDLENNLNKTNVELKAKTPTRKSKRLSKTKLF</sequence>
<keyword evidence="4" id="KW-1185">Reference proteome</keyword>
<dbReference type="PANTHER" id="PTHR12353">
    <property type="entry name" value="DISKS LARGE-ASSOCIATED PROTEIN DAP SAP90/PSD-95-ASSOCIATED PROTEIN"/>
    <property type="match status" value="1"/>
</dbReference>
<dbReference type="GO" id="GO:0031616">
    <property type="term" value="C:spindle pole centrosome"/>
    <property type="evidence" value="ECO:0007669"/>
    <property type="project" value="TreeGrafter"/>
</dbReference>
<gene>
    <name evidence="3" type="ORF">Zmor_026025</name>
</gene>
<dbReference type="AlphaFoldDB" id="A0AA38HSR5"/>
<dbReference type="GO" id="GO:0007059">
    <property type="term" value="P:chromosome segregation"/>
    <property type="evidence" value="ECO:0007669"/>
    <property type="project" value="TreeGrafter"/>
</dbReference>
<dbReference type="InterPro" id="IPR005026">
    <property type="entry name" value="SAPAP"/>
</dbReference>